<feature type="chain" id="PRO_5003938521" description="phospholipase D" evidence="7">
    <location>
        <begin position="23"/>
        <end position="469"/>
    </location>
</feature>
<dbReference type="InterPro" id="IPR001736">
    <property type="entry name" value="PLipase_D/transphosphatidylase"/>
</dbReference>
<dbReference type="STRING" id="13035.Dacsa_2816"/>
<dbReference type="GO" id="GO:0004630">
    <property type="term" value="F:phospholipase D activity"/>
    <property type="evidence" value="ECO:0007669"/>
    <property type="project" value="UniProtKB-EC"/>
</dbReference>
<comment type="similarity">
    <text evidence="2">Belongs to the phospholipase D family.</text>
</comment>
<comment type="catalytic activity">
    <reaction evidence="1">
        <text>a 1,2-diacyl-sn-glycero-3-phosphocholine + H2O = a 1,2-diacyl-sn-glycero-3-phosphate + choline + H(+)</text>
        <dbReference type="Rhea" id="RHEA:14445"/>
        <dbReference type="ChEBI" id="CHEBI:15354"/>
        <dbReference type="ChEBI" id="CHEBI:15377"/>
        <dbReference type="ChEBI" id="CHEBI:15378"/>
        <dbReference type="ChEBI" id="CHEBI:57643"/>
        <dbReference type="ChEBI" id="CHEBI:58608"/>
        <dbReference type="EC" id="3.1.4.4"/>
    </reaction>
</comment>
<keyword evidence="5" id="KW-0442">Lipid degradation</keyword>
<dbReference type="PROSITE" id="PS51257">
    <property type="entry name" value="PROKAR_LIPOPROTEIN"/>
    <property type="match status" value="1"/>
</dbReference>
<dbReference type="CDD" id="cd09173">
    <property type="entry name" value="PLDc_Nuc_like_unchar1_2"/>
    <property type="match status" value="1"/>
</dbReference>
<name>K9YYJ8_DACS8</name>
<evidence type="ECO:0000256" key="3">
    <source>
        <dbReference type="ARBA" id="ARBA00012027"/>
    </source>
</evidence>
<dbReference type="GO" id="GO:0006793">
    <property type="term" value="P:phosphorus metabolic process"/>
    <property type="evidence" value="ECO:0007669"/>
    <property type="project" value="UniProtKB-ARBA"/>
</dbReference>
<dbReference type="RefSeq" id="WP_015230365.1">
    <property type="nucleotide sequence ID" value="NC_019780.1"/>
</dbReference>
<dbReference type="SUPFAM" id="SSF56024">
    <property type="entry name" value="Phospholipase D/nuclease"/>
    <property type="match status" value="2"/>
</dbReference>
<dbReference type="AlphaFoldDB" id="K9YYJ8"/>
<dbReference type="HOGENOM" id="CLU_038899_0_0_3"/>
<evidence type="ECO:0000256" key="4">
    <source>
        <dbReference type="ARBA" id="ARBA00022801"/>
    </source>
</evidence>
<evidence type="ECO:0000313" key="10">
    <source>
        <dbReference type="Proteomes" id="UP000010482"/>
    </source>
</evidence>
<dbReference type="GO" id="GO:0016891">
    <property type="term" value="F:RNA endonuclease activity producing 5'-phosphomonoesters, hydrolytic mechanism"/>
    <property type="evidence" value="ECO:0007669"/>
    <property type="project" value="TreeGrafter"/>
</dbReference>
<evidence type="ECO:0000256" key="1">
    <source>
        <dbReference type="ARBA" id="ARBA00000798"/>
    </source>
</evidence>
<dbReference type="CDD" id="cd09116">
    <property type="entry name" value="PLDc_Nuc_like"/>
    <property type="match status" value="1"/>
</dbReference>
<organism evidence="9 10">
    <name type="scientific">Dactylococcopsis salina (strain PCC 8305)</name>
    <name type="common">Myxobactron salinum</name>
    <dbReference type="NCBI Taxonomy" id="13035"/>
    <lineage>
        <taxon>Bacteria</taxon>
        <taxon>Bacillati</taxon>
        <taxon>Cyanobacteriota</taxon>
        <taxon>Cyanophyceae</taxon>
        <taxon>Nodosilineales</taxon>
        <taxon>Cymatolegaceae</taxon>
        <taxon>Dactylococcopsis</taxon>
    </lineage>
</organism>
<sequence>MLTRLVLVLVSSSLFLTLSSCNRNNSPEIIRPQPLPQDELIKVYFNQNQAEGANYTDPYRNIDRSGDNLEQIIINNIEDAQDTIEIAVQEFRLPKIAQSLAKKQQNGVNIRVIIENDYRRPFSDYSPEEIKQSTGREKNSLQAGFNFIDLNRDGIISQEESKKRDALIILENAGIPILDDTADGTKGSGLMHHKFMIVDGKISLVASNNFTLSGIHGDLEAPNTRGNANNLVTIRNSELASIFQEEFDLMWGDGVGKKPDSVFGVKKGNRMFPPILVGESAVSVHFSPLSKTQSWQDSSNGFIGEKLAKAETSVNFALFVFSEQKIADILAKGYEREVNIKGLIEPSFAYRYYSEGLDMLGVALARNCKFEKNNNPWEAAISTVGIPQLPEGDLLHHKFAVVDEKVVITGSHNWSASANYQNDETVLVIENPTVAAHYQREFERLYDRSVLGIPQWLQERVKEQEKECS</sequence>
<evidence type="ECO:0000256" key="2">
    <source>
        <dbReference type="ARBA" id="ARBA00008664"/>
    </source>
</evidence>
<dbReference type="Pfam" id="PF13091">
    <property type="entry name" value="PLDc_2"/>
    <property type="match status" value="2"/>
</dbReference>
<dbReference type="PROSITE" id="PS50035">
    <property type="entry name" value="PLD"/>
    <property type="match status" value="2"/>
</dbReference>
<keyword evidence="10" id="KW-1185">Reference proteome</keyword>
<accession>K9YYJ8</accession>
<dbReference type="GO" id="GO:0016042">
    <property type="term" value="P:lipid catabolic process"/>
    <property type="evidence" value="ECO:0007669"/>
    <property type="project" value="UniProtKB-KW"/>
</dbReference>
<evidence type="ECO:0000313" key="9">
    <source>
        <dbReference type="EMBL" id="AFZ51385.1"/>
    </source>
</evidence>
<evidence type="ECO:0000259" key="8">
    <source>
        <dbReference type="PROSITE" id="PS50035"/>
    </source>
</evidence>
<dbReference type="Proteomes" id="UP000010482">
    <property type="component" value="Chromosome"/>
</dbReference>
<evidence type="ECO:0000256" key="6">
    <source>
        <dbReference type="ARBA" id="ARBA00023098"/>
    </source>
</evidence>
<dbReference type="SMART" id="SM00155">
    <property type="entry name" value="PLDc"/>
    <property type="match status" value="2"/>
</dbReference>
<dbReference type="EMBL" id="CP003944">
    <property type="protein sequence ID" value="AFZ51385.1"/>
    <property type="molecule type" value="Genomic_DNA"/>
</dbReference>
<dbReference type="Gene3D" id="3.30.870.10">
    <property type="entry name" value="Endonuclease Chain A"/>
    <property type="match status" value="2"/>
</dbReference>
<dbReference type="PATRIC" id="fig|13035.3.peg.3204"/>
<gene>
    <name evidence="9" type="ORF">Dacsa_2816</name>
</gene>
<dbReference type="KEGG" id="dsl:Dacsa_2816"/>
<keyword evidence="7" id="KW-0732">Signal</keyword>
<evidence type="ECO:0000256" key="5">
    <source>
        <dbReference type="ARBA" id="ARBA00022963"/>
    </source>
</evidence>
<feature type="domain" description="PLD phosphodiesterase" evidence="8">
    <location>
        <begin position="187"/>
        <end position="214"/>
    </location>
</feature>
<evidence type="ECO:0000256" key="7">
    <source>
        <dbReference type="SAM" id="SignalP"/>
    </source>
</evidence>
<dbReference type="PANTHER" id="PTHR43856">
    <property type="entry name" value="CARDIOLIPIN HYDROLASE"/>
    <property type="match status" value="1"/>
</dbReference>
<proteinExistence type="inferred from homology"/>
<dbReference type="EC" id="3.1.4.4" evidence="3"/>
<feature type="domain" description="PLD phosphodiesterase" evidence="8">
    <location>
        <begin position="391"/>
        <end position="418"/>
    </location>
</feature>
<dbReference type="eggNOG" id="COG1502">
    <property type="taxonomic scope" value="Bacteria"/>
</dbReference>
<keyword evidence="6" id="KW-0443">Lipid metabolism</keyword>
<keyword evidence="4" id="KW-0378">Hydrolase</keyword>
<dbReference type="PANTHER" id="PTHR43856:SF1">
    <property type="entry name" value="MITOCHONDRIAL CARDIOLIPIN HYDROLASE"/>
    <property type="match status" value="1"/>
</dbReference>
<reference evidence="9" key="1">
    <citation type="submission" date="2012-04" db="EMBL/GenBank/DDBJ databases">
        <title>Finished genome of Dactylococcopsis salina PCC 8305.</title>
        <authorList>
            <consortium name="US DOE Joint Genome Institute"/>
            <person name="Gugger M."/>
            <person name="Coursin T."/>
            <person name="Rippka R."/>
            <person name="Tandeau De Marsac N."/>
            <person name="Huntemann M."/>
            <person name="Wei C.-L."/>
            <person name="Han J."/>
            <person name="Detter J.C."/>
            <person name="Han C."/>
            <person name="Tapia R."/>
            <person name="Daligault H."/>
            <person name="Chen A."/>
            <person name="Krypides N."/>
            <person name="Mavromatis K."/>
            <person name="Markowitz V."/>
            <person name="Szeto E."/>
            <person name="Ivanova N."/>
            <person name="Ovchinnikova G."/>
            <person name="Pagani I."/>
            <person name="Pati A."/>
            <person name="Goodwin L."/>
            <person name="Peters L."/>
            <person name="Pitluck S."/>
            <person name="Woyke T."/>
            <person name="Kerfeld C."/>
        </authorList>
    </citation>
    <scope>NUCLEOTIDE SEQUENCE [LARGE SCALE GENOMIC DNA]</scope>
    <source>
        <strain evidence="9">PCC 8305</strain>
    </source>
</reference>
<dbReference type="InterPro" id="IPR025202">
    <property type="entry name" value="PLD-like_dom"/>
</dbReference>
<dbReference type="OrthoDB" id="155099at2"/>
<dbReference type="InterPro" id="IPR051406">
    <property type="entry name" value="PLD_domain"/>
</dbReference>
<protein>
    <recommendedName>
        <fullName evidence="3">phospholipase D</fullName>
        <ecNumber evidence="3">3.1.4.4</ecNumber>
    </recommendedName>
</protein>
<feature type="signal peptide" evidence="7">
    <location>
        <begin position="1"/>
        <end position="22"/>
    </location>
</feature>